<keyword evidence="3" id="KW-1185">Reference proteome</keyword>
<evidence type="ECO:0008006" key="4">
    <source>
        <dbReference type="Google" id="ProtNLM"/>
    </source>
</evidence>
<evidence type="ECO:0000313" key="2">
    <source>
        <dbReference type="EMBL" id="KAH7123721.1"/>
    </source>
</evidence>
<organism evidence="2 3">
    <name type="scientific">Dendryphion nanum</name>
    <dbReference type="NCBI Taxonomy" id="256645"/>
    <lineage>
        <taxon>Eukaryota</taxon>
        <taxon>Fungi</taxon>
        <taxon>Dikarya</taxon>
        <taxon>Ascomycota</taxon>
        <taxon>Pezizomycotina</taxon>
        <taxon>Dothideomycetes</taxon>
        <taxon>Pleosporomycetidae</taxon>
        <taxon>Pleosporales</taxon>
        <taxon>Torulaceae</taxon>
        <taxon>Dendryphion</taxon>
    </lineage>
</organism>
<feature type="compositionally biased region" description="Low complexity" evidence="1">
    <location>
        <begin position="29"/>
        <end position="39"/>
    </location>
</feature>
<proteinExistence type="predicted"/>
<evidence type="ECO:0000313" key="3">
    <source>
        <dbReference type="Proteomes" id="UP000700596"/>
    </source>
</evidence>
<dbReference type="AlphaFoldDB" id="A0A9P9IKD7"/>
<comment type="caution">
    <text evidence="2">The sequence shown here is derived from an EMBL/GenBank/DDBJ whole genome shotgun (WGS) entry which is preliminary data.</text>
</comment>
<dbReference type="OrthoDB" id="3795685at2759"/>
<feature type="compositionally biased region" description="Basic and acidic residues" evidence="1">
    <location>
        <begin position="13"/>
        <end position="25"/>
    </location>
</feature>
<dbReference type="EMBL" id="JAGMWT010000008">
    <property type="protein sequence ID" value="KAH7123721.1"/>
    <property type="molecule type" value="Genomic_DNA"/>
</dbReference>
<dbReference type="Proteomes" id="UP000700596">
    <property type="component" value="Unassembled WGS sequence"/>
</dbReference>
<name>A0A9P9IKD7_9PLEO</name>
<accession>A0A9P9IKD7</accession>
<reference evidence="2" key="1">
    <citation type="journal article" date="2021" name="Nat. Commun.">
        <title>Genetic determinants of endophytism in the Arabidopsis root mycobiome.</title>
        <authorList>
            <person name="Mesny F."/>
            <person name="Miyauchi S."/>
            <person name="Thiergart T."/>
            <person name="Pickel B."/>
            <person name="Atanasova L."/>
            <person name="Karlsson M."/>
            <person name="Huettel B."/>
            <person name="Barry K.W."/>
            <person name="Haridas S."/>
            <person name="Chen C."/>
            <person name="Bauer D."/>
            <person name="Andreopoulos W."/>
            <person name="Pangilinan J."/>
            <person name="LaButti K."/>
            <person name="Riley R."/>
            <person name="Lipzen A."/>
            <person name="Clum A."/>
            <person name="Drula E."/>
            <person name="Henrissat B."/>
            <person name="Kohler A."/>
            <person name="Grigoriev I.V."/>
            <person name="Martin F.M."/>
            <person name="Hacquard S."/>
        </authorList>
    </citation>
    <scope>NUCLEOTIDE SEQUENCE</scope>
    <source>
        <strain evidence="2">MPI-CAGE-CH-0243</strain>
    </source>
</reference>
<protein>
    <recommendedName>
        <fullName evidence="4">F-box domain-containing protein</fullName>
    </recommendedName>
</protein>
<feature type="region of interest" description="Disordered" evidence="1">
    <location>
        <begin position="1"/>
        <end position="56"/>
    </location>
</feature>
<gene>
    <name evidence="2" type="ORF">B0J11DRAFT_529711</name>
</gene>
<feature type="compositionally biased region" description="Basic residues" evidence="1">
    <location>
        <begin position="1"/>
        <end position="12"/>
    </location>
</feature>
<evidence type="ECO:0000256" key="1">
    <source>
        <dbReference type="SAM" id="MobiDB-lite"/>
    </source>
</evidence>
<sequence>MKRLVSKFKSLRHREPPSNSAHDKLTVLPTPAAASSTPAKLENAKPELAAGSTPENSLIESLPPEIRLQLLSQLALDELRALVHASPVFHCLYLLNRKSLLRRSLAVTLCNITPDAIAAYESSTVGFQSSRTVGKVTDFLQRYQNMRDKGAESILGDDIPIDQVAKMITFHLTTMQPLAQLYSQWAQDAFPEATKPLSASEHIRISRAMYRFHLYCNLYGPNWGSSSLWPEFDPEGILRSFFCEYTPWEIEEILCIASFAQNFYDQIFHIIQQDLHPTNRRFSSQGYPPTPEGAFDLDNTWTRYQLLHGTVQRGLHLLHSVSLLRTSADHEGLIHIMQEHMCPPRGGSLDEIFKMESPQVLRREKHPIDGDGKELRRDPLPFMGDDDTDVHGPPQAWTIIWKGTYSNSYGWYIPDSLRRWGYVMWDADSLKRFGGNELLAHQWDACWNGEDPRYFL</sequence>